<dbReference type="Gene3D" id="3.60.21.10">
    <property type="match status" value="1"/>
</dbReference>
<keyword evidence="1" id="KW-1133">Transmembrane helix</keyword>
<evidence type="ECO:0000313" key="3">
    <source>
        <dbReference type="EMBL" id="MBN1573349.1"/>
    </source>
</evidence>
<dbReference type="InterPro" id="IPR004843">
    <property type="entry name" value="Calcineurin-like_PHP"/>
</dbReference>
<feature type="domain" description="Calcineurin-like phosphoesterase" evidence="2">
    <location>
        <begin position="155"/>
        <end position="315"/>
    </location>
</feature>
<gene>
    <name evidence="3" type="ORF">JW984_09165</name>
</gene>
<feature type="transmembrane region" description="Helical" evidence="1">
    <location>
        <begin position="70"/>
        <end position="91"/>
    </location>
</feature>
<feature type="transmembrane region" description="Helical" evidence="1">
    <location>
        <begin position="32"/>
        <end position="50"/>
    </location>
</feature>
<feature type="transmembrane region" description="Helical" evidence="1">
    <location>
        <begin position="112"/>
        <end position="130"/>
    </location>
</feature>
<keyword evidence="1" id="KW-0812">Transmembrane</keyword>
<organism evidence="3 4">
    <name type="scientific">Candidatus Zymogenus saltonus</name>
    <dbReference type="NCBI Taxonomy" id="2844893"/>
    <lineage>
        <taxon>Bacteria</taxon>
        <taxon>Deltaproteobacteria</taxon>
        <taxon>Candidatus Zymogenia</taxon>
        <taxon>Candidatus Zymogeniales</taxon>
        <taxon>Candidatus Zymogenaceae</taxon>
        <taxon>Candidatus Zymogenus</taxon>
    </lineage>
</organism>
<proteinExistence type="predicted"/>
<feature type="transmembrane region" description="Helical" evidence="1">
    <location>
        <begin position="6"/>
        <end position="25"/>
    </location>
</feature>
<dbReference type="GO" id="GO:0016787">
    <property type="term" value="F:hydrolase activity"/>
    <property type="evidence" value="ECO:0007669"/>
    <property type="project" value="InterPro"/>
</dbReference>
<name>A0A9D8PNK2_9DELT</name>
<keyword evidence="1" id="KW-0472">Membrane</keyword>
<evidence type="ECO:0000259" key="2">
    <source>
        <dbReference type="Pfam" id="PF00149"/>
    </source>
</evidence>
<dbReference type="SUPFAM" id="SSF56300">
    <property type="entry name" value="Metallo-dependent phosphatases"/>
    <property type="match status" value="1"/>
</dbReference>
<protein>
    <submittedName>
        <fullName evidence="3">Metallophosphoesterase</fullName>
    </submittedName>
</protein>
<accession>A0A9D8PNK2</accession>
<reference evidence="3" key="1">
    <citation type="journal article" date="2021" name="Environ. Microbiol.">
        <title>Genomic characterization of three novel Desulfobacterota classes expand the metabolic and phylogenetic diversity of the phylum.</title>
        <authorList>
            <person name="Murphy C.L."/>
            <person name="Biggerstaff J."/>
            <person name="Eichhorn A."/>
            <person name="Ewing E."/>
            <person name="Shahan R."/>
            <person name="Soriano D."/>
            <person name="Stewart S."/>
            <person name="VanMol K."/>
            <person name="Walker R."/>
            <person name="Walters P."/>
            <person name="Elshahed M.S."/>
            <person name="Youssef N.H."/>
        </authorList>
    </citation>
    <scope>NUCLEOTIDE SEQUENCE</scope>
    <source>
        <strain evidence="3">Zod_Metabat.24</strain>
    </source>
</reference>
<dbReference type="PANTHER" id="PTHR31302:SF0">
    <property type="entry name" value="TRANSMEMBRANE PROTEIN WITH METALLOPHOSPHOESTERASE DOMAIN"/>
    <property type="match status" value="1"/>
</dbReference>
<reference evidence="3" key="2">
    <citation type="submission" date="2021-01" db="EMBL/GenBank/DDBJ databases">
        <authorList>
            <person name="Hahn C.R."/>
            <person name="Youssef N.H."/>
            <person name="Elshahed M."/>
        </authorList>
    </citation>
    <scope>NUCLEOTIDE SEQUENCE</scope>
    <source>
        <strain evidence="3">Zod_Metabat.24</strain>
    </source>
</reference>
<dbReference type="CDD" id="cd07385">
    <property type="entry name" value="MPP_YkuE_C"/>
    <property type="match status" value="1"/>
</dbReference>
<comment type="caution">
    <text evidence="3">The sequence shown here is derived from an EMBL/GenBank/DDBJ whole genome shotgun (WGS) entry which is preliminary data.</text>
</comment>
<evidence type="ECO:0000256" key="1">
    <source>
        <dbReference type="SAM" id="Phobius"/>
    </source>
</evidence>
<dbReference type="AlphaFoldDB" id="A0A9D8PNK2"/>
<dbReference type="InterPro" id="IPR029052">
    <property type="entry name" value="Metallo-depent_PP-like"/>
</dbReference>
<dbReference type="Pfam" id="PF00149">
    <property type="entry name" value="Metallophos"/>
    <property type="match status" value="1"/>
</dbReference>
<dbReference type="PANTHER" id="PTHR31302">
    <property type="entry name" value="TRANSMEMBRANE PROTEIN WITH METALLOPHOSPHOESTERASE DOMAIN-RELATED"/>
    <property type="match status" value="1"/>
</dbReference>
<evidence type="ECO:0000313" key="4">
    <source>
        <dbReference type="Proteomes" id="UP000809273"/>
    </source>
</evidence>
<dbReference type="InterPro" id="IPR051158">
    <property type="entry name" value="Metallophosphoesterase_sf"/>
</dbReference>
<dbReference type="EMBL" id="JAFGIX010000046">
    <property type="protein sequence ID" value="MBN1573349.1"/>
    <property type="molecule type" value="Genomic_DNA"/>
</dbReference>
<sequence>MFFLKFMTIYILMNAYIYFRGFTAISGQGRWVIGLRLLFVFLVVAFPVMHSLEDNLYGTFWNTVSMIGSFWVVAMVYFFLIVLLSDVVKLIDHIVPVIPSRFKANQKRTGKAAFFGSVAVVVLIIFLGWLNTRFIRVENVKVNLAKLPEAHNSTTVIFVSDSHIVPTTHGKQVEKFVKEINAENPDIILIGGDLVEGSVDGLGRFSGILSQLRARHGVYAVFGNHEYHGGVEKAEVFMKSAGIVVLRNKVVTFPGIANLVGLDDPRSRVKAASIPDLMAECDASLPTILLTHRPTKMEEYAESGIDLMLAGHSHHGQFFPLTIVTDFVYKVSYGYARIGQMQVYVTSGIGTWGPPVRILTHPEIVRISLINERSGN</sequence>
<dbReference type="Proteomes" id="UP000809273">
    <property type="component" value="Unassembled WGS sequence"/>
</dbReference>